<dbReference type="PROSITE" id="PS51832">
    <property type="entry name" value="HD_GYP"/>
    <property type="match status" value="1"/>
</dbReference>
<dbReference type="Pfam" id="PF11871">
    <property type="entry name" value="DUF3391"/>
    <property type="match status" value="1"/>
</dbReference>
<dbReference type="OrthoDB" id="9802066at2"/>
<feature type="domain" description="HD-GYP" evidence="1">
    <location>
        <begin position="142"/>
        <end position="338"/>
    </location>
</feature>
<dbReference type="KEGG" id="dma:DMR_30350"/>
<name>C4XIF1_SOLM1</name>
<organism evidence="2 3">
    <name type="scientific">Solidesulfovibrio magneticus (strain ATCC 700980 / DSM 13731 / RS-1)</name>
    <name type="common">Desulfovibrio magneticus</name>
    <dbReference type="NCBI Taxonomy" id="573370"/>
    <lineage>
        <taxon>Bacteria</taxon>
        <taxon>Pseudomonadati</taxon>
        <taxon>Thermodesulfobacteriota</taxon>
        <taxon>Desulfovibrionia</taxon>
        <taxon>Desulfovibrionales</taxon>
        <taxon>Desulfovibrionaceae</taxon>
        <taxon>Solidesulfovibrio</taxon>
    </lineage>
</organism>
<dbReference type="STRING" id="573370.DMR_30350"/>
<proteinExistence type="predicted"/>
<dbReference type="PANTHER" id="PTHR43155:SF2">
    <property type="entry name" value="CYCLIC DI-GMP PHOSPHODIESTERASE PA4108"/>
    <property type="match status" value="1"/>
</dbReference>
<sequence>MIIKVSTKSLKVGMYISNPGMSEVSNPNVFLSEGEITTDLVLQKIASSNYSDTFIDTEKGVYFAKHKKKKQEIESLFSSTENLDNLDPSDAQTFDCILESIDFAENQYTQLIEDCKKLILAAKESGNIDTSPTYKLVDHLINNDNQTNYAMMFLSNLRGHDEHTYTHCINVALFSTMFGKYLSLGPENLIHLGFAGFYHDIGKLKISDKIIKGTKKQSAKDLLEFQKHPLYSYDMLSKQCTIPDDILRAVLEHHENYSGTGYPCKKQRNDISPQASLISIVDTFDSLKSERSYRMSVSPHKAISAIFQSKGAAFSPSLVDKFVKFIGIYPNGSIVVLKNNKKAIVMSQNIKSLLYPVVRIVLDENNRHCEPQDIDLYEAKDIDDKHHIIDVLDAKDCRLHISAYIKTKGKSLKL</sequence>
<evidence type="ECO:0000259" key="1">
    <source>
        <dbReference type="PROSITE" id="PS51832"/>
    </source>
</evidence>
<keyword evidence="3" id="KW-1185">Reference proteome</keyword>
<gene>
    <name evidence="2" type="ordered locus">DMR_30350</name>
</gene>
<dbReference type="eggNOG" id="COG2206">
    <property type="taxonomic scope" value="Bacteria"/>
</dbReference>
<dbReference type="HOGENOM" id="CLU_000445_92_1_7"/>
<dbReference type="Gene3D" id="1.10.3210.10">
    <property type="entry name" value="Hypothetical protein af1432"/>
    <property type="match status" value="1"/>
</dbReference>
<dbReference type="EMBL" id="AP010904">
    <property type="protein sequence ID" value="BAH76526.1"/>
    <property type="molecule type" value="Genomic_DNA"/>
</dbReference>
<dbReference type="RefSeq" id="WP_015861686.1">
    <property type="nucleotide sequence ID" value="NC_012796.1"/>
</dbReference>
<dbReference type="SUPFAM" id="SSF109604">
    <property type="entry name" value="HD-domain/PDEase-like"/>
    <property type="match status" value="1"/>
</dbReference>
<evidence type="ECO:0000313" key="2">
    <source>
        <dbReference type="EMBL" id="BAH76526.1"/>
    </source>
</evidence>
<reference evidence="2 3" key="1">
    <citation type="journal article" date="2009" name="Genome Res.">
        <title>Whole genome sequence of Desulfovibrio magneticus strain RS-1 revealed common gene clusters in magnetotactic bacteria.</title>
        <authorList>
            <person name="Nakazawa H."/>
            <person name="Arakaki A."/>
            <person name="Narita-Yamada S."/>
            <person name="Yashiro I."/>
            <person name="Jinno K."/>
            <person name="Aoki N."/>
            <person name="Tsuruyama A."/>
            <person name="Okamura Y."/>
            <person name="Tanikawa S."/>
            <person name="Fujita N."/>
            <person name="Takeyama H."/>
            <person name="Matsunaga T."/>
        </authorList>
    </citation>
    <scope>NUCLEOTIDE SEQUENCE [LARGE SCALE GENOMIC DNA]</scope>
    <source>
        <strain evidence="3">ATCC 700980 / DSM 13731 / RS-1</strain>
    </source>
</reference>
<dbReference type="AlphaFoldDB" id="C4XIF1"/>
<accession>C4XIF1</accession>
<dbReference type="InterPro" id="IPR021812">
    <property type="entry name" value="DUF3391"/>
</dbReference>
<dbReference type="InterPro" id="IPR037522">
    <property type="entry name" value="HD_GYP_dom"/>
</dbReference>
<dbReference type="Pfam" id="PF13487">
    <property type="entry name" value="HD_5"/>
    <property type="match status" value="1"/>
</dbReference>
<dbReference type="PANTHER" id="PTHR43155">
    <property type="entry name" value="CYCLIC DI-GMP PHOSPHODIESTERASE PA4108-RELATED"/>
    <property type="match status" value="1"/>
</dbReference>
<dbReference type="CDD" id="cd00077">
    <property type="entry name" value="HDc"/>
    <property type="match status" value="1"/>
</dbReference>
<evidence type="ECO:0000313" key="3">
    <source>
        <dbReference type="Proteomes" id="UP000009071"/>
    </source>
</evidence>
<dbReference type="Proteomes" id="UP000009071">
    <property type="component" value="Chromosome"/>
</dbReference>
<dbReference type="InterPro" id="IPR003607">
    <property type="entry name" value="HD/PDEase_dom"/>
</dbReference>
<dbReference type="SMART" id="SM00471">
    <property type="entry name" value="HDc"/>
    <property type="match status" value="1"/>
</dbReference>
<protein>
    <recommendedName>
        <fullName evidence="1">HD-GYP domain-containing protein</fullName>
    </recommendedName>
</protein>